<reference evidence="1" key="1">
    <citation type="submission" date="2022-10" db="EMBL/GenBank/DDBJ databases">
        <authorList>
            <person name="Koch H."/>
        </authorList>
    </citation>
    <scope>NUCLEOTIDE SEQUENCE</scope>
    <source>
        <strain evidence="1">DNF</strain>
    </source>
</reference>
<evidence type="ECO:0008006" key="3">
    <source>
        <dbReference type="Google" id="ProtNLM"/>
    </source>
</evidence>
<organism evidence="1 2">
    <name type="scientific">Nitrospira tepida</name>
    <dbReference type="NCBI Taxonomy" id="2973512"/>
    <lineage>
        <taxon>Bacteria</taxon>
        <taxon>Pseudomonadati</taxon>
        <taxon>Nitrospirota</taxon>
        <taxon>Nitrospiria</taxon>
        <taxon>Nitrospirales</taxon>
        <taxon>Nitrospiraceae</taxon>
        <taxon>Nitrospira</taxon>
    </lineage>
</organism>
<sequence length="156" mass="17935">MTRQRLHGLRLHPICWVMVLSVGCLGCSGLPSMSEQRRLIVEGGLPVHKVSRQAVLFEWGPPTYQSVQPTQFFVLSDASWMPHFRVKVGESPPNWDLSTVYGDAIFLAYEERETVLGFYQERLVYRESLGRDHIRAMGKIWQREALFKTRLESSAP</sequence>
<evidence type="ECO:0000313" key="2">
    <source>
        <dbReference type="Proteomes" id="UP001179121"/>
    </source>
</evidence>
<proteinExistence type="predicted"/>
<dbReference type="PROSITE" id="PS51257">
    <property type="entry name" value="PROKAR_LIPOPROTEIN"/>
    <property type="match status" value="1"/>
</dbReference>
<keyword evidence="2" id="KW-1185">Reference proteome</keyword>
<dbReference type="AlphaFoldDB" id="A0AA86N0Q7"/>
<dbReference type="Proteomes" id="UP001179121">
    <property type="component" value="Chromosome"/>
</dbReference>
<dbReference type="EMBL" id="OX365700">
    <property type="protein sequence ID" value="CAI4032593.1"/>
    <property type="molecule type" value="Genomic_DNA"/>
</dbReference>
<protein>
    <recommendedName>
        <fullName evidence="3">Lipoprotein</fullName>
    </recommendedName>
</protein>
<dbReference type="KEGG" id="nti:DNFV4_03023"/>
<gene>
    <name evidence="1" type="ORF">DNFV4_03023</name>
</gene>
<accession>A0AA86N0Q7</accession>
<name>A0AA86N0Q7_9BACT</name>
<evidence type="ECO:0000313" key="1">
    <source>
        <dbReference type="EMBL" id="CAI4032593.1"/>
    </source>
</evidence>